<gene>
    <name evidence="1" type="ORF">K9S39_06100</name>
</gene>
<evidence type="ECO:0000313" key="1">
    <source>
        <dbReference type="EMBL" id="UQA91497.1"/>
    </source>
</evidence>
<sequence length="56" mass="6066">MPARTVAPEPEVATIEPTAAIVGDGLGQPVHHVRTGELVGYLTPEKFFPIDQVEKR</sequence>
<name>A0ABY4M172_9ACTN</name>
<proteinExistence type="predicted"/>
<accession>A0ABY4M172</accession>
<keyword evidence="2" id="KW-1185">Reference proteome</keyword>
<evidence type="ECO:0000313" key="2">
    <source>
        <dbReference type="Proteomes" id="UP000830115"/>
    </source>
</evidence>
<protein>
    <submittedName>
        <fullName evidence="1">Uncharacterized protein</fullName>
    </submittedName>
</protein>
<organism evidence="1 2">
    <name type="scientific">Streptomyces halobius</name>
    <dbReference type="NCBI Taxonomy" id="2879846"/>
    <lineage>
        <taxon>Bacteria</taxon>
        <taxon>Bacillati</taxon>
        <taxon>Actinomycetota</taxon>
        <taxon>Actinomycetes</taxon>
        <taxon>Kitasatosporales</taxon>
        <taxon>Streptomycetaceae</taxon>
        <taxon>Streptomyces</taxon>
    </lineage>
</organism>
<reference evidence="1" key="1">
    <citation type="submission" date="2021-10" db="EMBL/GenBank/DDBJ databases">
        <title>Streptomyces nigrumlapis sp.nov.,an antimicrobial producing actinobacterium isolated from Black Gobi rocks.</title>
        <authorList>
            <person name="Wen Y."/>
            <person name="Zhang W."/>
            <person name="Liu X.G."/>
        </authorList>
    </citation>
    <scope>NUCLEOTIDE SEQUENCE</scope>
    <source>
        <strain evidence="1">ST13-2-2</strain>
    </source>
</reference>
<dbReference type="Proteomes" id="UP000830115">
    <property type="component" value="Chromosome"/>
</dbReference>
<dbReference type="EMBL" id="CP086322">
    <property type="protein sequence ID" value="UQA91497.1"/>
    <property type="molecule type" value="Genomic_DNA"/>
</dbReference>
<dbReference type="RefSeq" id="WP_248862322.1">
    <property type="nucleotide sequence ID" value="NZ_CP086322.1"/>
</dbReference>